<dbReference type="Pfam" id="PF08617">
    <property type="entry name" value="CGI-121"/>
    <property type="match status" value="1"/>
</dbReference>
<dbReference type="GO" id="GO:0005829">
    <property type="term" value="C:cytosol"/>
    <property type="evidence" value="ECO:0007669"/>
    <property type="project" value="TreeGrafter"/>
</dbReference>
<comment type="subcellular location">
    <subcellularLocation>
        <location evidence="1">Nucleus</location>
    </subcellularLocation>
</comment>
<keyword evidence="3" id="KW-0819">tRNA processing</keyword>
<comment type="similarity">
    <text evidence="2 5">Belongs to the CGI121/TPRKB family.</text>
</comment>
<keyword evidence="4 5" id="KW-0539">Nucleus</keyword>
<dbReference type="InterPro" id="IPR013926">
    <property type="entry name" value="CGI121/TPRKB"/>
</dbReference>
<evidence type="ECO:0000313" key="7">
    <source>
        <dbReference type="WBParaSite" id="L893_g20068.t1"/>
    </source>
</evidence>
<evidence type="ECO:0000256" key="5">
    <source>
        <dbReference type="RuleBase" id="RU004398"/>
    </source>
</evidence>
<keyword evidence="6" id="KW-1185">Reference proteome</keyword>
<dbReference type="GO" id="GO:0005634">
    <property type="term" value="C:nucleus"/>
    <property type="evidence" value="ECO:0007669"/>
    <property type="project" value="UniProtKB-SubCell"/>
</dbReference>
<proteinExistence type="inferred from homology"/>
<dbReference type="WBParaSite" id="L893_g20068.t1">
    <property type="protein sequence ID" value="L893_g20068.t1"/>
    <property type="gene ID" value="L893_g20068"/>
</dbReference>
<dbReference type="GO" id="GO:0002949">
    <property type="term" value="P:tRNA threonylcarbamoyladenosine modification"/>
    <property type="evidence" value="ECO:0007669"/>
    <property type="project" value="TreeGrafter"/>
</dbReference>
<dbReference type="InterPro" id="IPR036504">
    <property type="entry name" value="CGI121/TPRKB_sf"/>
</dbReference>
<evidence type="ECO:0000256" key="1">
    <source>
        <dbReference type="ARBA" id="ARBA00004123"/>
    </source>
</evidence>
<dbReference type="GO" id="GO:0000408">
    <property type="term" value="C:EKC/KEOPS complex"/>
    <property type="evidence" value="ECO:0007669"/>
    <property type="project" value="TreeGrafter"/>
</dbReference>
<evidence type="ECO:0000256" key="3">
    <source>
        <dbReference type="ARBA" id="ARBA00022694"/>
    </source>
</evidence>
<evidence type="ECO:0000313" key="6">
    <source>
        <dbReference type="Proteomes" id="UP000095287"/>
    </source>
</evidence>
<dbReference type="PANTHER" id="PTHR15840:SF10">
    <property type="entry name" value="EKC_KEOPS COMPLEX SUBUNIT TPRKB"/>
    <property type="match status" value="1"/>
</dbReference>
<dbReference type="SUPFAM" id="SSF143870">
    <property type="entry name" value="PF0523-like"/>
    <property type="match status" value="1"/>
</dbReference>
<organism evidence="6 7">
    <name type="scientific">Steinernema glaseri</name>
    <dbReference type="NCBI Taxonomy" id="37863"/>
    <lineage>
        <taxon>Eukaryota</taxon>
        <taxon>Metazoa</taxon>
        <taxon>Ecdysozoa</taxon>
        <taxon>Nematoda</taxon>
        <taxon>Chromadorea</taxon>
        <taxon>Rhabditida</taxon>
        <taxon>Tylenchina</taxon>
        <taxon>Panagrolaimomorpha</taxon>
        <taxon>Strongyloidoidea</taxon>
        <taxon>Steinernematidae</taxon>
        <taxon>Steinernema</taxon>
    </lineage>
</organism>
<dbReference type="AlphaFoldDB" id="A0A1I7YVY7"/>
<dbReference type="Proteomes" id="UP000095287">
    <property type="component" value="Unplaced"/>
</dbReference>
<sequence>MSSIREVSRLFEFRTPVPGQFYPTVPRYLRLCLFRDVHNAHELADAVAEGQFHAALIRPELVFDSFHVRYAASKAMDLADSHLMTTWSVTSELVYLLYPHYSVDDALRTFGISGASRNILVAIVDDEGGHGMEEMGALINGRAVPLEELDQLVALDELQEVYALTDDELDLHDYFLSIVILEKLRAKFNALNF</sequence>
<dbReference type="Gene3D" id="3.30.2380.10">
    <property type="entry name" value="CGI121/TPRKB"/>
    <property type="match status" value="1"/>
</dbReference>
<accession>A0A1I7YVY7</accession>
<protein>
    <submittedName>
        <fullName evidence="7">tRNA-specific adenosine deaminase-like protein 3</fullName>
    </submittedName>
</protein>
<reference evidence="7" key="1">
    <citation type="submission" date="2016-11" db="UniProtKB">
        <authorList>
            <consortium name="WormBaseParasite"/>
        </authorList>
    </citation>
    <scope>IDENTIFICATION</scope>
</reference>
<evidence type="ECO:0000256" key="2">
    <source>
        <dbReference type="ARBA" id="ARBA00005546"/>
    </source>
</evidence>
<dbReference type="PANTHER" id="PTHR15840">
    <property type="entry name" value="CGI-121 FAMILY MEMBER"/>
    <property type="match status" value="1"/>
</dbReference>
<name>A0A1I7YVY7_9BILA</name>
<evidence type="ECO:0000256" key="4">
    <source>
        <dbReference type="ARBA" id="ARBA00023242"/>
    </source>
</evidence>